<dbReference type="InterPro" id="IPR052724">
    <property type="entry name" value="GT117_domain-containing"/>
</dbReference>
<evidence type="ECO:0000313" key="3">
    <source>
        <dbReference type="EMBL" id="KKQ89289.1"/>
    </source>
</evidence>
<feature type="transmembrane region" description="Helical" evidence="2">
    <location>
        <begin position="88"/>
        <end position="107"/>
    </location>
</feature>
<protein>
    <submittedName>
        <fullName evidence="3">Uncharacterized protein</fullName>
    </submittedName>
</protein>
<dbReference type="InterPro" id="IPR011990">
    <property type="entry name" value="TPR-like_helical_dom_sf"/>
</dbReference>
<proteinExistence type="predicted"/>
<accession>A0A0G0NTV9</accession>
<organism evidence="3 4">
    <name type="scientific">Candidatus Curtissbacteria bacterium GW2011_GWC2_38_9</name>
    <dbReference type="NCBI Taxonomy" id="1618414"/>
    <lineage>
        <taxon>Bacteria</taxon>
        <taxon>Candidatus Curtissiibacteriota</taxon>
    </lineage>
</organism>
<keyword evidence="2" id="KW-0812">Transmembrane</keyword>
<dbReference type="AlphaFoldDB" id="A0A0G0NTV9"/>
<keyword evidence="2" id="KW-0472">Membrane</keyword>
<reference evidence="3 4" key="1">
    <citation type="journal article" date="2015" name="Nature">
        <title>rRNA introns, odd ribosomes, and small enigmatic genomes across a large radiation of phyla.</title>
        <authorList>
            <person name="Brown C.T."/>
            <person name="Hug L.A."/>
            <person name="Thomas B.C."/>
            <person name="Sharon I."/>
            <person name="Castelle C.J."/>
            <person name="Singh A."/>
            <person name="Wilkins M.J."/>
            <person name="Williams K.H."/>
            <person name="Banfield J.F."/>
        </authorList>
    </citation>
    <scope>NUCLEOTIDE SEQUENCE [LARGE SCALE GENOMIC DNA]</scope>
</reference>
<dbReference type="PROSITE" id="PS50005">
    <property type="entry name" value="TPR"/>
    <property type="match status" value="1"/>
</dbReference>
<name>A0A0G0NTV9_9BACT</name>
<dbReference type="Pfam" id="PF14559">
    <property type="entry name" value="TPR_19"/>
    <property type="match status" value="1"/>
</dbReference>
<comment type="caution">
    <text evidence="3">The sequence shown here is derived from an EMBL/GenBank/DDBJ whole genome shotgun (WGS) entry which is preliminary data.</text>
</comment>
<keyword evidence="1" id="KW-0802">TPR repeat</keyword>
<dbReference type="Gene3D" id="1.25.40.10">
    <property type="entry name" value="Tetratricopeptide repeat domain"/>
    <property type="match status" value="1"/>
</dbReference>
<evidence type="ECO:0000256" key="1">
    <source>
        <dbReference type="PROSITE-ProRule" id="PRU00339"/>
    </source>
</evidence>
<feature type="transmembrane region" description="Helical" evidence="2">
    <location>
        <begin position="20"/>
        <end position="42"/>
    </location>
</feature>
<dbReference type="PANTHER" id="PTHR16214">
    <property type="entry name" value="TRANSMEMBRANE PROTEIN 260"/>
    <property type="match status" value="1"/>
</dbReference>
<dbReference type="Proteomes" id="UP000034893">
    <property type="component" value="Unassembled WGS sequence"/>
</dbReference>
<dbReference type="SUPFAM" id="SSF48452">
    <property type="entry name" value="TPR-like"/>
    <property type="match status" value="1"/>
</dbReference>
<feature type="transmembrane region" description="Helical" evidence="2">
    <location>
        <begin position="49"/>
        <end position="68"/>
    </location>
</feature>
<evidence type="ECO:0000313" key="4">
    <source>
        <dbReference type="Proteomes" id="UP000034893"/>
    </source>
</evidence>
<dbReference type="SMART" id="SM00028">
    <property type="entry name" value="TPR"/>
    <property type="match status" value="3"/>
</dbReference>
<dbReference type="InterPro" id="IPR019734">
    <property type="entry name" value="TPR_rpt"/>
</dbReference>
<keyword evidence="2" id="KW-1133">Transmembrane helix</keyword>
<feature type="transmembrane region" description="Helical" evidence="2">
    <location>
        <begin position="114"/>
        <end position="131"/>
    </location>
</feature>
<dbReference type="EMBL" id="LBVP01000017">
    <property type="protein sequence ID" value="KKQ89289.1"/>
    <property type="molecule type" value="Genomic_DNA"/>
</dbReference>
<gene>
    <name evidence="3" type="ORF">UT12_C0017G0010</name>
</gene>
<dbReference type="PANTHER" id="PTHR16214:SF3">
    <property type="entry name" value="TRANSMEMBRANE PROTEIN 260"/>
    <property type="match status" value="1"/>
</dbReference>
<evidence type="ECO:0000256" key="2">
    <source>
        <dbReference type="SAM" id="Phobius"/>
    </source>
</evidence>
<sequence length="428" mass="49649">MTLGTLSKGNPFTSDGITFYLASLFKYFAFIGPILAFLDLLISLKNTKIFTFLLLIFLLLGPLFIFISRSPVHPFAQKGILERFFLPSMIPFSIWIALELIVIINIFQKYLGIFSKLMLFVFLLPLFLNFSKVDQSKNMLFEEFGKDIFRILPQDSIFLVSTDEGQMSSTYLQIAQNMRPDIKIVNYTLLIRQWYQNNLKKRYPNLVLPWQKFDQNIRSHTETAVIICNEIVPDNPTFLDYQYPEFQSSSNNACSYKPIGTLISLGLPQNKLSDEDIAKNYDFWQPKVDKLKQNNSKDIRTRTVLIAYSNSLSFLAVSLFDLNKTQQARQLFEEAFQISPENPIPAGLLAKSYFDAKDFDPALNWAEKTLTADPDFAQVHKILGFIYMEQKNDKKKAYFHFQKYLNLAPQAQDRDQIQKIVEKLRKEL</sequence>
<feature type="repeat" description="TPR" evidence="1">
    <location>
        <begin position="309"/>
        <end position="342"/>
    </location>
</feature>